<gene>
    <name evidence="3" type="ORF">HDA30_000118</name>
</gene>
<dbReference type="EC" id="3.4.23.43" evidence="3"/>
<feature type="transmembrane region" description="Helical" evidence="1">
    <location>
        <begin position="6"/>
        <end position="23"/>
    </location>
</feature>
<keyword evidence="1" id="KW-0812">Transmembrane</keyword>
<name>A0A7W7M1V6_9MICC</name>
<comment type="caution">
    <text evidence="3">The sequence shown here is derived from an EMBL/GenBank/DDBJ whole genome shotgun (WGS) entry which is preliminary data.</text>
</comment>
<organism evidence="3 4">
    <name type="scientific">Micrococcus cohnii</name>
    <dbReference type="NCBI Taxonomy" id="993416"/>
    <lineage>
        <taxon>Bacteria</taxon>
        <taxon>Bacillati</taxon>
        <taxon>Actinomycetota</taxon>
        <taxon>Actinomycetes</taxon>
        <taxon>Micrococcales</taxon>
        <taxon>Micrococcaceae</taxon>
        <taxon>Micrococcus</taxon>
    </lineage>
</organism>
<evidence type="ECO:0000259" key="2">
    <source>
        <dbReference type="Pfam" id="PF01478"/>
    </source>
</evidence>
<feature type="transmembrane region" description="Helical" evidence="1">
    <location>
        <begin position="35"/>
        <end position="54"/>
    </location>
</feature>
<feature type="domain" description="Prepilin type IV endopeptidase peptidase" evidence="2">
    <location>
        <begin position="14"/>
        <end position="118"/>
    </location>
</feature>
<proteinExistence type="predicted"/>
<feature type="transmembrane region" description="Helical" evidence="1">
    <location>
        <begin position="139"/>
        <end position="155"/>
    </location>
</feature>
<keyword evidence="3" id="KW-0489">Methyltransferase</keyword>
<dbReference type="GO" id="GO:0008168">
    <property type="term" value="F:methyltransferase activity"/>
    <property type="evidence" value="ECO:0007669"/>
    <property type="project" value="UniProtKB-KW"/>
</dbReference>
<dbReference type="Gene3D" id="1.20.120.1220">
    <property type="match status" value="1"/>
</dbReference>
<dbReference type="AlphaFoldDB" id="A0A7W7M1V6"/>
<feature type="transmembrane region" description="Helical" evidence="1">
    <location>
        <begin position="101"/>
        <end position="127"/>
    </location>
</feature>
<keyword evidence="1" id="KW-1133">Transmembrane helix</keyword>
<evidence type="ECO:0000256" key="1">
    <source>
        <dbReference type="SAM" id="Phobius"/>
    </source>
</evidence>
<dbReference type="InterPro" id="IPR000045">
    <property type="entry name" value="Prepilin_IV_endopep_pep"/>
</dbReference>
<dbReference type="Pfam" id="PF01478">
    <property type="entry name" value="Peptidase_A24"/>
    <property type="match status" value="1"/>
</dbReference>
<keyword evidence="1" id="KW-0472">Membrane</keyword>
<dbReference type="EMBL" id="JACHNA010000001">
    <property type="protein sequence ID" value="MBB4734610.1"/>
    <property type="molecule type" value="Genomic_DNA"/>
</dbReference>
<dbReference type="GO" id="GO:0016020">
    <property type="term" value="C:membrane"/>
    <property type="evidence" value="ECO:0007669"/>
    <property type="project" value="InterPro"/>
</dbReference>
<keyword evidence="3" id="KW-0378">Hydrolase</keyword>
<keyword evidence="3" id="KW-0808">Transferase</keyword>
<dbReference type="GO" id="GO:0004190">
    <property type="term" value="F:aspartic-type endopeptidase activity"/>
    <property type="evidence" value="ECO:0007669"/>
    <property type="project" value="UniProtKB-EC"/>
</dbReference>
<keyword evidence="4" id="KW-1185">Reference proteome</keyword>
<sequence length="156" mass="15621">MVHVVLIGGGLWGLICCGCLWRWDAREHRLPNRWTGLLALGGFVTAGVVCLLAGTVSALIGAVLGAAGYALSMGVLRLLSRGQLGMGDVKLAVGLGAYTGLWGLGVTAVAALLGVVLGGLAALGAVVLGRARIDSSLPYGPPMMLGAFGALVLAAT</sequence>
<accession>A0A7W7M1V6</accession>
<reference evidence="3 4" key="1">
    <citation type="submission" date="2020-08" db="EMBL/GenBank/DDBJ databases">
        <title>Sequencing the genomes of 1000 actinobacteria strains.</title>
        <authorList>
            <person name="Klenk H.-P."/>
        </authorList>
    </citation>
    <scope>NUCLEOTIDE SEQUENCE [LARGE SCALE GENOMIC DNA]</scope>
    <source>
        <strain evidence="3 4">DSM 23974</strain>
    </source>
</reference>
<evidence type="ECO:0000313" key="4">
    <source>
        <dbReference type="Proteomes" id="UP000540191"/>
    </source>
</evidence>
<dbReference type="GO" id="GO:0032259">
    <property type="term" value="P:methylation"/>
    <property type="evidence" value="ECO:0007669"/>
    <property type="project" value="UniProtKB-KW"/>
</dbReference>
<evidence type="ECO:0000313" key="3">
    <source>
        <dbReference type="EMBL" id="MBB4734610.1"/>
    </source>
</evidence>
<protein>
    <submittedName>
        <fullName evidence="3">Leader peptidase (Prepilin peptidase)/N-methyltransferase</fullName>
        <ecNumber evidence="3">2.1.1.-</ecNumber>
        <ecNumber evidence="3">3.4.23.43</ecNumber>
    </submittedName>
</protein>
<dbReference type="RefSeq" id="WP_184240782.1">
    <property type="nucleotide sequence ID" value="NZ_JACHNA010000001.1"/>
</dbReference>
<dbReference type="Proteomes" id="UP000540191">
    <property type="component" value="Unassembled WGS sequence"/>
</dbReference>
<dbReference type="EC" id="2.1.1.-" evidence="3"/>
<feature type="transmembrane region" description="Helical" evidence="1">
    <location>
        <begin position="60"/>
        <end position="80"/>
    </location>
</feature>